<gene>
    <name evidence="8" type="ORF">ABS772_16505</name>
</gene>
<comment type="caution">
    <text evidence="8">The sequence shown here is derived from an EMBL/GenBank/DDBJ whole genome shotgun (WGS) entry which is preliminary data.</text>
</comment>
<proteinExistence type="inferred from homology"/>
<keyword evidence="5 6" id="KW-0234">DNA repair</keyword>
<comment type="similarity">
    <text evidence="6">Belongs to the vsr family.</text>
</comment>
<keyword evidence="9" id="KW-1185">Reference proteome</keyword>
<feature type="region of interest" description="Disordered" evidence="7">
    <location>
        <begin position="1"/>
        <end position="25"/>
    </location>
</feature>
<evidence type="ECO:0000256" key="2">
    <source>
        <dbReference type="ARBA" id="ARBA00022759"/>
    </source>
</evidence>
<dbReference type="Gene3D" id="3.40.960.10">
    <property type="entry name" value="VSR Endonuclease"/>
    <property type="match status" value="1"/>
</dbReference>
<dbReference type="EC" id="3.1.-.-" evidence="6"/>
<keyword evidence="4 6" id="KW-0378">Hydrolase</keyword>
<evidence type="ECO:0000256" key="4">
    <source>
        <dbReference type="ARBA" id="ARBA00022801"/>
    </source>
</evidence>
<keyword evidence="1 6" id="KW-0540">Nuclease</keyword>
<protein>
    <recommendedName>
        <fullName evidence="6">Very short patch repair endonuclease</fullName>
        <ecNumber evidence="6">3.1.-.-</ecNumber>
    </recommendedName>
</protein>
<evidence type="ECO:0000256" key="5">
    <source>
        <dbReference type="ARBA" id="ARBA00023204"/>
    </source>
</evidence>
<dbReference type="Pfam" id="PF03852">
    <property type="entry name" value="Vsr"/>
    <property type="match status" value="1"/>
</dbReference>
<evidence type="ECO:0000313" key="8">
    <source>
        <dbReference type="EMBL" id="MER2251519.1"/>
    </source>
</evidence>
<dbReference type="CDD" id="cd00221">
    <property type="entry name" value="Vsr"/>
    <property type="match status" value="1"/>
</dbReference>
<dbReference type="EMBL" id="JBELQE010000085">
    <property type="protein sequence ID" value="MER2251519.1"/>
    <property type="molecule type" value="Genomic_DNA"/>
</dbReference>
<evidence type="ECO:0000256" key="6">
    <source>
        <dbReference type="PIRNR" id="PIRNR018267"/>
    </source>
</evidence>
<dbReference type="GO" id="GO:0004519">
    <property type="term" value="F:endonuclease activity"/>
    <property type="evidence" value="ECO:0007669"/>
    <property type="project" value="UniProtKB-KW"/>
</dbReference>
<dbReference type="NCBIfam" id="TIGR00632">
    <property type="entry name" value="vsr"/>
    <property type="match status" value="1"/>
</dbReference>
<evidence type="ECO:0000256" key="3">
    <source>
        <dbReference type="ARBA" id="ARBA00022763"/>
    </source>
</evidence>
<dbReference type="InterPro" id="IPR004603">
    <property type="entry name" value="DNA_mismatch_endonuc_vsr"/>
</dbReference>
<dbReference type="PIRSF" id="PIRSF018267">
    <property type="entry name" value="VSR_endonuc"/>
    <property type="match status" value="1"/>
</dbReference>
<dbReference type="RefSeq" id="WP_350395899.1">
    <property type="nucleotide sequence ID" value="NZ_JBELQE010000085.1"/>
</dbReference>
<keyword evidence="3 6" id="KW-0227">DNA damage</keyword>
<sequence>MSAHKSWEGVPEAVRTSMRANRSKDTRPEMAVRSLLWGAGYRYRLHRRDLPGKPDIVFPGRRKVIFVHGCFWHQHEGCRRASKPKSRMDYWRPKLERNRSRDAAAREGLSAGGWSSLVVWECEIKDLDALLVRLRSFLGVNGTPEDD</sequence>
<name>A0ABV1QQ97_9HYPH</name>
<reference evidence="8 9" key="1">
    <citation type="submission" date="2024-06" db="EMBL/GenBank/DDBJ databases">
        <authorList>
            <person name="Campbell A.G."/>
        </authorList>
    </citation>
    <scope>NUCLEOTIDE SEQUENCE [LARGE SCALE GENOMIC DNA]</scope>
    <source>
        <strain evidence="8 9">EM12</strain>
    </source>
</reference>
<organism evidence="8 9">
    <name type="scientific">Methylorubrum podarium</name>
    <dbReference type="NCBI Taxonomy" id="200476"/>
    <lineage>
        <taxon>Bacteria</taxon>
        <taxon>Pseudomonadati</taxon>
        <taxon>Pseudomonadota</taxon>
        <taxon>Alphaproteobacteria</taxon>
        <taxon>Hyphomicrobiales</taxon>
        <taxon>Methylobacteriaceae</taxon>
        <taxon>Methylorubrum</taxon>
    </lineage>
</organism>
<comment type="function">
    <text evidence="6">May nick specific sequences that contain T:G mispairs resulting from m5C-deamination.</text>
</comment>
<dbReference type="InterPro" id="IPR011335">
    <property type="entry name" value="Restrct_endonuc-II-like"/>
</dbReference>
<keyword evidence="2 6" id="KW-0255">Endonuclease</keyword>
<dbReference type="Proteomes" id="UP001480955">
    <property type="component" value="Unassembled WGS sequence"/>
</dbReference>
<accession>A0ABV1QQ97</accession>
<evidence type="ECO:0000313" key="9">
    <source>
        <dbReference type="Proteomes" id="UP001480955"/>
    </source>
</evidence>
<evidence type="ECO:0000256" key="7">
    <source>
        <dbReference type="SAM" id="MobiDB-lite"/>
    </source>
</evidence>
<dbReference type="SUPFAM" id="SSF52980">
    <property type="entry name" value="Restriction endonuclease-like"/>
    <property type="match status" value="1"/>
</dbReference>
<evidence type="ECO:0000256" key="1">
    <source>
        <dbReference type="ARBA" id="ARBA00022722"/>
    </source>
</evidence>